<protein>
    <submittedName>
        <fullName evidence="2">Translocon-associated protein subunit beta</fullName>
    </submittedName>
</protein>
<comment type="caution">
    <text evidence="2">The sequence shown here is derived from an EMBL/GenBank/DDBJ whole genome shotgun (WGS) entry which is preliminary data.</text>
</comment>
<name>A0A2U1L5Y9_ARTAN</name>
<dbReference type="OrthoDB" id="5860827at2759"/>
<dbReference type="Pfam" id="PF05753">
    <property type="entry name" value="TRAP_beta"/>
    <property type="match status" value="1"/>
</dbReference>
<evidence type="ECO:0000313" key="3">
    <source>
        <dbReference type="Proteomes" id="UP000245207"/>
    </source>
</evidence>
<feature type="transmembrane region" description="Helical" evidence="1">
    <location>
        <begin position="104"/>
        <end position="124"/>
    </location>
</feature>
<dbReference type="STRING" id="35608.A0A2U1L5Y9"/>
<dbReference type="Proteomes" id="UP000245207">
    <property type="component" value="Unassembled WGS sequence"/>
</dbReference>
<gene>
    <name evidence="2" type="ORF">CTI12_AA526470</name>
</gene>
<accession>A0A2U1L5Y9</accession>
<dbReference type="GO" id="GO:0005783">
    <property type="term" value="C:endoplasmic reticulum"/>
    <property type="evidence" value="ECO:0007669"/>
    <property type="project" value="TreeGrafter"/>
</dbReference>
<keyword evidence="3" id="KW-1185">Reference proteome</keyword>
<organism evidence="2 3">
    <name type="scientific">Artemisia annua</name>
    <name type="common">Sweet wormwood</name>
    <dbReference type="NCBI Taxonomy" id="35608"/>
    <lineage>
        <taxon>Eukaryota</taxon>
        <taxon>Viridiplantae</taxon>
        <taxon>Streptophyta</taxon>
        <taxon>Embryophyta</taxon>
        <taxon>Tracheophyta</taxon>
        <taxon>Spermatophyta</taxon>
        <taxon>Magnoliopsida</taxon>
        <taxon>eudicotyledons</taxon>
        <taxon>Gunneridae</taxon>
        <taxon>Pentapetalae</taxon>
        <taxon>asterids</taxon>
        <taxon>campanulids</taxon>
        <taxon>Asterales</taxon>
        <taxon>Asteraceae</taxon>
        <taxon>Asteroideae</taxon>
        <taxon>Anthemideae</taxon>
        <taxon>Artemisiinae</taxon>
        <taxon>Artemisia</taxon>
    </lineage>
</organism>
<proteinExistence type="predicted"/>
<keyword evidence="1" id="KW-1133">Transmembrane helix</keyword>
<reference evidence="2 3" key="1">
    <citation type="journal article" date="2018" name="Mol. Plant">
        <title>The genome of Artemisia annua provides insight into the evolution of Asteraceae family and artemisinin biosynthesis.</title>
        <authorList>
            <person name="Shen Q."/>
            <person name="Zhang L."/>
            <person name="Liao Z."/>
            <person name="Wang S."/>
            <person name="Yan T."/>
            <person name="Shi P."/>
            <person name="Liu M."/>
            <person name="Fu X."/>
            <person name="Pan Q."/>
            <person name="Wang Y."/>
            <person name="Lv Z."/>
            <person name="Lu X."/>
            <person name="Zhang F."/>
            <person name="Jiang W."/>
            <person name="Ma Y."/>
            <person name="Chen M."/>
            <person name="Hao X."/>
            <person name="Li L."/>
            <person name="Tang Y."/>
            <person name="Lv G."/>
            <person name="Zhou Y."/>
            <person name="Sun X."/>
            <person name="Brodelius P.E."/>
            <person name="Rose J.K.C."/>
            <person name="Tang K."/>
        </authorList>
    </citation>
    <scope>NUCLEOTIDE SEQUENCE [LARGE SCALE GENOMIC DNA]</scope>
    <source>
        <strain evidence="3">cv. Huhao1</strain>
        <tissue evidence="2">Leaf</tissue>
    </source>
</reference>
<keyword evidence="1" id="KW-0812">Transmembrane</keyword>
<evidence type="ECO:0000256" key="1">
    <source>
        <dbReference type="SAM" id="Phobius"/>
    </source>
</evidence>
<feature type="transmembrane region" description="Helical" evidence="1">
    <location>
        <begin position="158"/>
        <end position="176"/>
    </location>
</feature>
<dbReference type="EMBL" id="PKPP01011284">
    <property type="protein sequence ID" value="PWA44426.1"/>
    <property type="molecule type" value="Genomic_DNA"/>
</dbReference>
<sequence>MWAAYDVSLTDDGYWSPEIFSIVSGNTSTSWEKLDVFGALLSHSFELESNLKTVFYGTPAVITFRASNKAALEAYTTSLLPLEILSDKPQENQLYQNEALRYKLLWSSMHCISLQYLLVLLVFICEITPKFAMNTAERIAVSCKTDSFSNAQRLMGKYGSLISVISMVVLFIYLLVTPPKSGAGKGSEKKR</sequence>
<keyword evidence="1" id="KW-0472">Membrane</keyword>
<evidence type="ECO:0000313" key="2">
    <source>
        <dbReference type="EMBL" id="PWA44426.1"/>
    </source>
</evidence>
<dbReference type="PANTHER" id="PTHR12861:SF3">
    <property type="entry name" value="TRANSLOCON-ASSOCIATED PROTEIN SUBUNIT BETA"/>
    <property type="match status" value="1"/>
</dbReference>
<dbReference type="AlphaFoldDB" id="A0A2U1L5Y9"/>
<dbReference type="PANTHER" id="PTHR12861">
    <property type="entry name" value="TRANSLOCON-ASSOCIATED PROTEIN, BETA SUBUNIT PRECURSOR TRAP-BETA SIGNAL SEQUENCE RECEPTOR BETA SUBUNIT"/>
    <property type="match status" value="1"/>
</dbReference>